<dbReference type="SMART" id="SM00291">
    <property type="entry name" value="ZnF_ZZ"/>
    <property type="match status" value="1"/>
</dbReference>
<dbReference type="PROSITE" id="PS50135">
    <property type="entry name" value="ZF_ZZ_2"/>
    <property type="match status" value="1"/>
</dbReference>
<accession>A0A4T0FD33</accession>
<evidence type="ECO:0000256" key="8">
    <source>
        <dbReference type="PIRNR" id="PIRNR025024"/>
    </source>
</evidence>
<dbReference type="SUPFAM" id="SSF57850">
    <property type="entry name" value="RING/U-box"/>
    <property type="match status" value="1"/>
</dbReference>
<proteinExistence type="predicted"/>
<dbReference type="InterPro" id="IPR055141">
    <property type="entry name" value="TADA2A_B-like_dom"/>
</dbReference>
<dbReference type="InterPro" id="IPR041983">
    <property type="entry name" value="ADA2-like_ZZ"/>
</dbReference>
<dbReference type="CDD" id="cd00167">
    <property type="entry name" value="SANT"/>
    <property type="match status" value="1"/>
</dbReference>
<dbReference type="InterPro" id="IPR043145">
    <property type="entry name" value="Znf_ZZ_sf"/>
</dbReference>
<feature type="domain" description="ZZ-type" evidence="12">
    <location>
        <begin position="23"/>
        <end position="82"/>
    </location>
</feature>
<evidence type="ECO:0000256" key="3">
    <source>
        <dbReference type="ARBA" id="ARBA00022771"/>
    </source>
</evidence>
<dbReference type="GO" id="GO:0003682">
    <property type="term" value="F:chromatin binding"/>
    <property type="evidence" value="ECO:0007669"/>
    <property type="project" value="TreeGrafter"/>
</dbReference>
<dbReference type="FunFam" id="1.10.10.10:FF:000087">
    <property type="entry name" value="Transcriptional adapter 2"/>
    <property type="match status" value="1"/>
</dbReference>
<dbReference type="Pfam" id="PF22941">
    <property type="entry name" value="TADA2A-like_3rd"/>
    <property type="match status" value="2"/>
</dbReference>
<dbReference type="Gene3D" id="1.10.10.60">
    <property type="entry name" value="Homeodomain-like"/>
    <property type="match status" value="1"/>
</dbReference>
<evidence type="ECO:0000256" key="6">
    <source>
        <dbReference type="ARBA" id="ARBA00023163"/>
    </source>
</evidence>
<feature type="region of interest" description="Disordered" evidence="10">
    <location>
        <begin position="1"/>
        <end position="21"/>
    </location>
</feature>
<dbReference type="GO" id="GO:0006357">
    <property type="term" value="P:regulation of transcription by RNA polymerase II"/>
    <property type="evidence" value="ECO:0007669"/>
    <property type="project" value="InterPro"/>
</dbReference>
<dbReference type="Gene3D" id="1.10.10.10">
    <property type="entry name" value="Winged helix-like DNA-binding domain superfamily/Winged helix DNA-binding domain"/>
    <property type="match status" value="1"/>
</dbReference>
<dbReference type="InterPro" id="IPR001005">
    <property type="entry name" value="SANT/Myb"/>
</dbReference>
<feature type="region of interest" description="Disordered" evidence="10">
    <location>
        <begin position="381"/>
        <end position="428"/>
    </location>
</feature>
<dbReference type="InterPro" id="IPR009057">
    <property type="entry name" value="Homeodomain-like_sf"/>
</dbReference>
<dbReference type="GO" id="GO:0008270">
    <property type="term" value="F:zinc ion binding"/>
    <property type="evidence" value="ECO:0007669"/>
    <property type="project" value="UniProtKB-KW"/>
</dbReference>
<keyword evidence="4" id="KW-0862">Zinc</keyword>
<dbReference type="Proteomes" id="UP000310189">
    <property type="component" value="Unassembled WGS sequence"/>
</dbReference>
<dbReference type="GO" id="GO:0070461">
    <property type="term" value="C:SAGA-type complex"/>
    <property type="evidence" value="ECO:0007669"/>
    <property type="project" value="TreeGrafter"/>
</dbReference>
<comment type="subcellular location">
    <subcellularLocation>
        <location evidence="1 8">Nucleus</location>
    </subcellularLocation>
</comment>
<organism evidence="15 16">
    <name type="scientific">Wallemia hederae</name>
    <dbReference type="NCBI Taxonomy" id="1540922"/>
    <lineage>
        <taxon>Eukaryota</taxon>
        <taxon>Fungi</taxon>
        <taxon>Dikarya</taxon>
        <taxon>Basidiomycota</taxon>
        <taxon>Wallemiomycotina</taxon>
        <taxon>Wallemiomycetes</taxon>
        <taxon>Wallemiales</taxon>
        <taxon>Wallemiaceae</taxon>
        <taxon>Wallemia</taxon>
    </lineage>
</organism>
<gene>
    <name evidence="15" type="ORF">E3P99_03845</name>
</gene>
<keyword evidence="7 8" id="KW-0539">Nucleus</keyword>
<dbReference type="OrthoDB" id="270417at2759"/>
<dbReference type="FunFam" id="1.10.10.60:FF:000115">
    <property type="entry name" value="Transcriptional adapter 2"/>
    <property type="match status" value="1"/>
</dbReference>
<evidence type="ECO:0000259" key="12">
    <source>
        <dbReference type="PROSITE" id="PS50135"/>
    </source>
</evidence>
<dbReference type="PANTHER" id="PTHR12374">
    <property type="entry name" value="TRANSCRIPTIONAL ADAPTOR 2 ADA2 -RELATED"/>
    <property type="match status" value="1"/>
</dbReference>
<reference evidence="15 16" key="1">
    <citation type="submission" date="2019-03" db="EMBL/GenBank/DDBJ databases">
        <title>Sequencing 23 genomes of Wallemia ichthyophaga.</title>
        <authorList>
            <person name="Gostincar C."/>
        </authorList>
    </citation>
    <scope>NUCLEOTIDE SEQUENCE [LARGE SCALE GENOMIC DNA]</scope>
    <source>
        <strain evidence="15 16">EXF-5753</strain>
    </source>
</reference>
<keyword evidence="6 8" id="KW-0804">Transcription</keyword>
<dbReference type="Pfam" id="PF00249">
    <property type="entry name" value="Myb_DNA-binding"/>
    <property type="match status" value="1"/>
</dbReference>
<dbReference type="PIRSF" id="PIRSF025024">
    <property type="entry name" value="Transcriptional_adaptor_2"/>
    <property type="match status" value="1"/>
</dbReference>
<dbReference type="EMBL" id="SPNW01000094">
    <property type="protein sequence ID" value="TIA85898.1"/>
    <property type="molecule type" value="Genomic_DNA"/>
</dbReference>
<feature type="domain" description="SWIRM" evidence="13">
    <location>
        <begin position="420"/>
        <end position="515"/>
    </location>
</feature>
<dbReference type="AlphaFoldDB" id="A0A4T0FD33"/>
<dbReference type="Gene3D" id="3.30.60.90">
    <property type="match status" value="1"/>
</dbReference>
<feature type="compositionally biased region" description="Basic and acidic residues" evidence="10">
    <location>
        <begin position="403"/>
        <end position="415"/>
    </location>
</feature>
<feature type="compositionally biased region" description="Basic and acidic residues" evidence="10">
    <location>
        <begin position="221"/>
        <end position="231"/>
    </location>
</feature>
<protein>
    <recommendedName>
        <fullName evidence="8">Transcriptional adapter 2</fullName>
    </recommendedName>
</protein>
<dbReference type="InterPro" id="IPR036388">
    <property type="entry name" value="WH-like_DNA-bd_sf"/>
</dbReference>
<dbReference type="SMART" id="SM00717">
    <property type="entry name" value="SANT"/>
    <property type="match status" value="1"/>
</dbReference>
<dbReference type="InterPro" id="IPR016827">
    <property type="entry name" value="Ada2/TADA2"/>
</dbReference>
<dbReference type="GO" id="GO:0005634">
    <property type="term" value="C:nucleus"/>
    <property type="evidence" value="ECO:0007669"/>
    <property type="project" value="UniProtKB-SubCell"/>
</dbReference>
<evidence type="ECO:0000259" key="13">
    <source>
        <dbReference type="PROSITE" id="PS50934"/>
    </source>
</evidence>
<dbReference type="InterPro" id="IPR000433">
    <property type="entry name" value="Znf_ZZ"/>
</dbReference>
<evidence type="ECO:0000256" key="10">
    <source>
        <dbReference type="SAM" id="MobiDB-lite"/>
    </source>
</evidence>
<dbReference type="PROSITE" id="PS50934">
    <property type="entry name" value="SWIRM"/>
    <property type="match status" value="1"/>
</dbReference>
<dbReference type="CDD" id="cd02335">
    <property type="entry name" value="ZZ_ADA2"/>
    <property type="match status" value="1"/>
</dbReference>
<dbReference type="Pfam" id="PF04433">
    <property type="entry name" value="SWIRM"/>
    <property type="match status" value="1"/>
</dbReference>
<evidence type="ECO:0000313" key="15">
    <source>
        <dbReference type="EMBL" id="TIA85898.1"/>
    </source>
</evidence>
<dbReference type="InterPro" id="IPR017884">
    <property type="entry name" value="SANT_dom"/>
</dbReference>
<evidence type="ECO:0000256" key="9">
    <source>
        <dbReference type="PROSITE-ProRule" id="PRU00228"/>
    </source>
</evidence>
<name>A0A4T0FD33_9BASI</name>
<dbReference type="GO" id="GO:0006338">
    <property type="term" value="P:chromatin remodeling"/>
    <property type="evidence" value="ECO:0007669"/>
    <property type="project" value="TreeGrafter"/>
</dbReference>
<dbReference type="SUPFAM" id="SSF46689">
    <property type="entry name" value="Homeodomain-like"/>
    <property type="match status" value="2"/>
</dbReference>
<feature type="compositionally biased region" description="Low complexity" evidence="10">
    <location>
        <begin position="393"/>
        <end position="402"/>
    </location>
</feature>
<dbReference type="InterPro" id="IPR007526">
    <property type="entry name" value="SWIRM"/>
</dbReference>
<feature type="compositionally biased region" description="Polar residues" evidence="10">
    <location>
        <begin position="416"/>
        <end position="428"/>
    </location>
</feature>
<dbReference type="GO" id="GO:0003713">
    <property type="term" value="F:transcription coactivator activity"/>
    <property type="evidence" value="ECO:0007669"/>
    <property type="project" value="InterPro"/>
</dbReference>
<evidence type="ECO:0000256" key="4">
    <source>
        <dbReference type="ARBA" id="ARBA00022833"/>
    </source>
</evidence>
<feature type="domain" description="SANT" evidence="14">
    <location>
        <begin position="84"/>
        <end position="136"/>
    </location>
</feature>
<keyword evidence="3 9" id="KW-0863">Zinc-finger</keyword>
<evidence type="ECO:0000256" key="7">
    <source>
        <dbReference type="ARBA" id="ARBA00023242"/>
    </source>
</evidence>
<dbReference type="PROSITE" id="PS50090">
    <property type="entry name" value="MYB_LIKE"/>
    <property type="match status" value="1"/>
</dbReference>
<dbReference type="PROSITE" id="PS51293">
    <property type="entry name" value="SANT"/>
    <property type="match status" value="1"/>
</dbReference>
<dbReference type="Pfam" id="PF25299">
    <property type="entry name" value="ZZ_ADA2"/>
    <property type="match status" value="1"/>
</dbReference>
<feature type="domain" description="Myb-like" evidence="11">
    <location>
        <begin position="89"/>
        <end position="132"/>
    </location>
</feature>
<evidence type="ECO:0000256" key="5">
    <source>
        <dbReference type="ARBA" id="ARBA00023015"/>
    </source>
</evidence>
<dbReference type="PROSITE" id="PS01357">
    <property type="entry name" value="ZF_ZZ_1"/>
    <property type="match status" value="1"/>
</dbReference>
<keyword evidence="5 8" id="KW-0805">Transcription regulation</keyword>
<evidence type="ECO:0000313" key="16">
    <source>
        <dbReference type="Proteomes" id="UP000310189"/>
    </source>
</evidence>
<dbReference type="PANTHER" id="PTHR12374:SF20">
    <property type="entry name" value="TRANSCRIPTIONAL ADAPTER 2-ALPHA"/>
    <property type="match status" value="1"/>
</dbReference>
<keyword evidence="16" id="KW-1185">Reference proteome</keyword>
<evidence type="ECO:0000259" key="14">
    <source>
        <dbReference type="PROSITE" id="PS51293"/>
    </source>
</evidence>
<keyword evidence="2" id="KW-0479">Metal-binding</keyword>
<dbReference type="FunFam" id="3.30.60.90:FF:000008">
    <property type="entry name" value="Transcriptional adapter 2"/>
    <property type="match status" value="1"/>
</dbReference>
<evidence type="ECO:0000259" key="11">
    <source>
        <dbReference type="PROSITE" id="PS50090"/>
    </source>
</evidence>
<sequence>MTVTHKRPQKQQETDKPPDYQPGIRFHCDACARDITQSVRMRCAETSTCEEVDLCPPCFLEGKSIGKHRPWHPYRVIEQHSYPIFTDEWGADEELLLLEGCQLYGLGNWLDVSGHIGSRSKEEVADHYHSVYLSSDDCMPPENANITIDQETFQARKKARFEELRNKPIEIPPPKTKPLTSAPTNHEVGGFMPGRLEFEHEIENDAEVLIKDLEFGLVHGYKGDSLPDPRRPGSTSRVKVENTENGETELPPQPANEEIVEDEPQPDLQLKLTLMDIYNGRVDKRLLAKRFIFDRGLLQHKKIQAAERKRPREEKDLVNRLKPFARLQSAQEHERFVDGVVYETTLRKRISELQEYRRMGLTSLSDVDLYEKDKVARANFRPMPGREQMLQQSSSSANGVSGSRRDSKKGEDLSRESTPSVRSIKKTPTSLASSQSLYLLSEEEQKLCQSVKILPKPYLVIKEAMVRESYKRSGRLTKENATQLISNVEDVKIEEIYTFLSNLGLLHANTANIPA</sequence>
<comment type="caution">
    <text evidence="15">The sequence shown here is derived from an EMBL/GenBank/DDBJ whole genome shotgun (WGS) entry which is preliminary data.</text>
</comment>
<evidence type="ECO:0000256" key="2">
    <source>
        <dbReference type="ARBA" id="ARBA00022723"/>
    </source>
</evidence>
<evidence type="ECO:0000256" key="1">
    <source>
        <dbReference type="ARBA" id="ARBA00004123"/>
    </source>
</evidence>
<feature type="region of interest" description="Disordered" evidence="10">
    <location>
        <begin position="221"/>
        <end position="262"/>
    </location>
</feature>